<sequence>MTLKSPTPHTPKIDISLLQTFHLVAKTGSFSAAARELNISYQSAANHVRRLEQLYGTQLVKAEKGSREITLTAPGRAFHASLGPELDTILARISLLMRDVHSVMRFGVPQALFHHFFPEIVRQVRESHPDTELNFFERDTVLASMMVNGELDACVCERFFGDPSISQVLLGEYRLALVYPQQWGVTLSSPEDIAAFNQRDFITYEPGQTVRSRGIDFLSNYLGGPPANLTTVSGSTSVMELVQAGLGYAIVAEWVASAAEDKVKWMPLDDMQTVKVYFASPAFLSQEPVLVHTREICRNVMGFKS</sequence>
<dbReference type="PANTHER" id="PTHR30346:SF0">
    <property type="entry name" value="HCA OPERON TRANSCRIPTIONAL ACTIVATOR HCAR"/>
    <property type="match status" value="1"/>
</dbReference>
<dbReference type="OrthoDB" id="9795022at2"/>
<feature type="domain" description="HTH lysR-type" evidence="5">
    <location>
        <begin position="13"/>
        <end position="72"/>
    </location>
</feature>
<dbReference type="KEGG" id="cbak:DA792_14475"/>
<dbReference type="InterPro" id="IPR036388">
    <property type="entry name" value="WH-like_DNA-bd_sf"/>
</dbReference>
<name>A0A2R4M4W0_9RHOB</name>
<accession>A0A2R4M4W0</accession>
<reference evidence="6 7" key="1">
    <citation type="submission" date="2018-03" db="EMBL/GenBank/DDBJ databases">
        <title>The Complete Genome of Celeribacter baekdonensis strain LH4, a Thiosulfate-Oxidizing Alphaproteobacterium Isolated from Gulf of Mexico Continental Slope Sediments.</title>
        <authorList>
            <person name="Flood B.E."/>
            <person name="Bailey J.V."/>
            <person name="Leprich D."/>
        </authorList>
    </citation>
    <scope>NUCLEOTIDE SEQUENCE [LARGE SCALE GENOMIC DNA]</scope>
    <source>
        <strain evidence="6 7">LH4</strain>
    </source>
</reference>
<evidence type="ECO:0000256" key="2">
    <source>
        <dbReference type="ARBA" id="ARBA00023015"/>
    </source>
</evidence>
<keyword evidence="4" id="KW-0804">Transcription</keyword>
<dbReference type="PANTHER" id="PTHR30346">
    <property type="entry name" value="TRANSCRIPTIONAL DUAL REGULATOR HCAR-RELATED"/>
    <property type="match status" value="1"/>
</dbReference>
<dbReference type="SUPFAM" id="SSF53850">
    <property type="entry name" value="Periplasmic binding protein-like II"/>
    <property type="match status" value="1"/>
</dbReference>
<evidence type="ECO:0000256" key="3">
    <source>
        <dbReference type="ARBA" id="ARBA00023125"/>
    </source>
</evidence>
<dbReference type="AlphaFoldDB" id="A0A2R4M4W0"/>
<dbReference type="EMBL" id="CP028475">
    <property type="protein sequence ID" value="AVW92137.1"/>
    <property type="molecule type" value="Genomic_DNA"/>
</dbReference>
<dbReference type="RefSeq" id="WP_107720549.1">
    <property type="nucleotide sequence ID" value="NZ_CAXBOP010000008.1"/>
</dbReference>
<comment type="similarity">
    <text evidence="1">Belongs to the LysR transcriptional regulatory family.</text>
</comment>
<evidence type="ECO:0000256" key="1">
    <source>
        <dbReference type="ARBA" id="ARBA00009437"/>
    </source>
</evidence>
<gene>
    <name evidence="6" type="ORF">DA792_14475</name>
</gene>
<organism evidence="6 7">
    <name type="scientific">Celeribacter baekdonensis</name>
    <dbReference type="NCBI Taxonomy" id="875171"/>
    <lineage>
        <taxon>Bacteria</taxon>
        <taxon>Pseudomonadati</taxon>
        <taxon>Pseudomonadota</taxon>
        <taxon>Alphaproteobacteria</taxon>
        <taxon>Rhodobacterales</taxon>
        <taxon>Roseobacteraceae</taxon>
        <taxon>Celeribacter</taxon>
    </lineage>
</organism>
<dbReference type="CDD" id="cd05466">
    <property type="entry name" value="PBP2_LTTR_substrate"/>
    <property type="match status" value="1"/>
</dbReference>
<dbReference type="PROSITE" id="PS50931">
    <property type="entry name" value="HTH_LYSR"/>
    <property type="match status" value="1"/>
</dbReference>
<dbReference type="SUPFAM" id="SSF46785">
    <property type="entry name" value="Winged helix' DNA-binding domain"/>
    <property type="match status" value="1"/>
</dbReference>
<evidence type="ECO:0000259" key="5">
    <source>
        <dbReference type="PROSITE" id="PS50931"/>
    </source>
</evidence>
<dbReference type="Pfam" id="PF03466">
    <property type="entry name" value="LysR_substrate"/>
    <property type="match status" value="1"/>
</dbReference>
<protein>
    <submittedName>
        <fullName evidence="6">LysR family transcriptional regulator</fullName>
    </submittedName>
</protein>
<dbReference type="GO" id="GO:0003677">
    <property type="term" value="F:DNA binding"/>
    <property type="evidence" value="ECO:0007669"/>
    <property type="project" value="UniProtKB-KW"/>
</dbReference>
<evidence type="ECO:0000313" key="7">
    <source>
        <dbReference type="Proteomes" id="UP000241447"/>
    </source>
</evidence>
<dbReference type="InterPro" id="IPR036390">
    <property type="entry name" value="WH_DNA-bd_sf"/>
</dbReference>
<proteinExistence type="inferred from homology"/>
<dbReference type="GO" id="GO:0003700">
    <property type="term" value="F:DNA-binding transcription factor activity"/>
    <property type="evidence" value="ECO:0007669"/>
    <property type="project" value="InterPro"/>
</dbReference>
<keyword evidence="2" id="KW-0805">Transcription regulation</keyword>
<dbReference type="GO" id="GO:0032993">
    <property type="term" value="C:protein-DNA complex"/>
    <property type="evidence" value="ECO:0007669"/>
    <property type="project" value="TreeGrafter"/>
</dbReference>
<dbReference type="Gene3D" id="3.40.190.10">
    <property type="entry name" value="Periplasmic binding protein-like II"/>
    <property type="match status" value="2"/>
</dbReference>
<dbReference type="Proteomes" id="UP000241447">
    <property type="component" value="Chromosome"/>
</dbReference>
<keyword evidence="3" id="KW-0238">DNA-binding</keyword>
<dbReference type="InterPro" id="IPR000847">
    <property type="entry name" value="LysR_HTH_N"/>
</dbReference>
<evidence type="ECO:0000256" key="4">
    <source>
        <dbReference type="ARBA" id="ARBA00023163"/>
    </source>
</evidence>
<evidence type="ECO:0000313" key="6">
    <source>
        <dbReference type="EMBL" id="AVW92137.1"/>
    </source>
</evidence>
<dbReference type="Pfam" id="PF00126">
    <property type="entry name" value="HTH_1"/>
    <property type="match status" value="1"/>
</dbReference>
<dbReference type="Gene3D" id="1.10.10.10">
    <property type="entry name" value="Winged helix-like DNA-binding domain superfamily/Winged helix DNA-binding domain"/>
    <property type="match status" value="1"/>
</dbReference>
<dbReference type="InterPro" id="IPR005119">
    <property type="entry name" value="LysR_subst-bd"/>
</dbReference>